<dbReference type="PANTHER" id="PTHR42783:SF3">
    <property type="entry name" value="GLUTAMATE SYNTHASE [NADPH] SMALL CHAIN-RELATED"/>
    <property type="match status" value="1"/>
</dbReference>
<evidence type="ECO:0000313" key="2">
    <source>
        <dbReference type="EMBL" id="GHO48745.1"/>
    </source>
</evidence>
<dbReference type="PANTHER" id="PTHR42783">
    <property type="entry name" value="GLUTAMATE SYNTHASE [NADPH] SMALL CHAIN"/>
    <property type="match status" value="1"/>
</dbReference>
<name>A0A8J3MUZ1_9CHLR</name>
<evidence type="ECO:0000313" key="3">
    <source>
        <dbReference type="Proteomes" id="UP000612362"/>
    </source>
</evidence>
<dbReference type="InterPro" id="IPR023753">
    <property type="entry name" value="FAD/NAD-binding_dom"/>
</dbReference>
<dbReference type="SUPFAM" id="SSF51971">
    <property type="entry name" value="Nucleotide-binding domain"/>
    <property type="match status" value="2"/>
</dbReference>
<dbReference type="AlphaFoldDB" id="A0A8J3MUZ1"/>
<dbReference type="Pfam" id="PF13450">
    <property type="entry name" value="NAD_binding_8"/>
    <property type="match status" value="1"/>
</dbReference>
<dbReference type="Proteomes" id="UP000612362">
    <property type="component" value="Unassembled WGS sequence"/>
</dbReference>
<dbReference type="Gene3D" id="3.50.50.60">
    <property type="entry name" value="FAD/NAD(P)-binding domain"/>
    <property type="match status" value="3"/>
</dbReference>
<accession>A0A8J3MUZ1</accession>
<organism evidence="2 3">
    <name type="scientific">Ktedonospora formicarum</name>
    <dbReference type="NCBI Taxonomy" id="2778364"/>
    <lineage>
        <taxon>Bacteria</taxon>
        <taxon>Bacillati</taxon>
        <taxon>Chloroflexota</taxon>
        <taxon>Ktedonobacteria</taxon>
        <taxon>Ktedonobacterales</taxon>
        <taxon>Ktedonobacteraceae</taxon>
        <taxon>Ktedonospora</taxon>
    </lineage>
</organism>
<keyword evidence="3" id="KW-1185">Reference proteome</keyword>
<dbReference type="PRINTS" id="PR00368">
    <property type="entry name" value="FADPNR"/>
</dbReference>
<dbReference type="Pfam" id="PF07992">
    <property type="entry name" value="Pyr_redox_2"/>
    <property type="match status" value="1"/>
</dbReference>
<reference evidence="2" key="1">
    <citation type="submission" date="2020-10" db="EMBL/GenBank/DDBJ databases">
        <title>Taxonomic study of unclassified bacteria belonging to the class Ktedonobacteria.</title>
        <authorList>
            <person name="Yabe S."/>
            <person name="Wang C.M."/>
            <person name="Zheng Y."/>
            <person name="Sakai Y."/>
            <person name="Cavaletti L."/>
            <person name="Monciardini P."/>
            <person name="Donadio S."/>
        </authorList>
    </citation>
    <scope>NUCLEOTIDE SEQUENCE</scope>
    <source>
        <strain evidence="2">SOSP1-1</strain>
    </source>
</reference>
<dbReference type="GO" id="GO:0016491">
    <property type="term" value="F:oxidoreductase activity"/>
    <property type="evidence" value="ECO:0007669"/>
    <property type="project" value="InterPro"/>
</dbReference>
<proteinExistence type="predicted"/>
<gene>
    <name evidence="2" type="ORF">KSX_69080</name>
</gene>
<sequence length="370" mass="40233">MICGTETKIDRLYPFHFETSDLLLDQAVFIPHLHEMCGMYEEHVAIIGSGPVGLNAANILSQLGYRHVTLFEARSEVGGMLTVATPSFGFPSEASKHLVELLLRPGIEVRLRAKVANEDAFEAIVARYDAILLAIGAQHSLSGGIRGENALKGIFSAHDVLCAQEPVSPKALQGNVTILGGSRTTFDAAFVALEAGARTVRIFFPGSLSDLPLQVWERVSSLRKGALYLHPFTMPISFLGTEDMYVCGVRCRQIRWASPPQERHLTFVPGCGCLYPADAVVVAIDEIPDMSFLPSTFITSGSYGPELQLVGAYMTFLPNVFAAGDVVSNMTSLHEALVQGREVAYRIHTYLRQQAERAGLRALHGTASDV</sequence>
<dbReference type="PRINTS" id="PR00469">
    <property type="entry name" value="PNDRDTASEII"/>
</dbReference>
<feature type="domain" description="FAD/NAD(P)-binding" evidence="1">
    <location>
        <begin position="102"/>
        <end position="340"/>
    </location>
</feature>
<protein>
    <recommendedName>
        <fullName evidence="1">FAD/NAD(P)-binding domain-containing protein</fullName>
    </recommendedName>
</protein>
<evidence type="ECO:0000259" key="1">
    <source>
        <dbReference type="Pfam" id="PF07992"/>
    </source>
</evidence>
<dbReference type="InterPro" id="IPR036188">
    <property type="entry name" value="FAD/NAD-bd_sf"/>
</dbReference>
<dbReference type="EMBL" id="BNJF01000004">
    <property type="protein sequence ID" value="GHO48745.1"/>
    <property type="molecule type" value="Genomic_DNA"/>
</dbReference>
<dbReference type="RefSeq" id="WP_220197920.1">
    <property type="nucleotide sequence ID" value="NZ_BNJF01000004.1"/>
</dbReference>
<comment type="caution">
    <text evidence="2">The sequence shown here is derived from an EMBL/GenBank/DDBJ whole genome shotgun (WGS) entry which is preliminary data.</text>
</comment>